<gene>
    <name evidence="4" type="ORF">LTR25_009989</name>
</gene>
<reference evidence="4 5" key="1">
    <citation type="submission" date="2023-06" db="EMBL/GenBank/DDBJ databases">
        <title>Black Yeasts Isolated from many extreme environments.</title>
        <authorList>
            <person name="Coleine C."/>
            <person name="Stajich J.E."/>
            <person name="Selbmann L."/>
        </authorList>
    </citation>
    <scope>NUCLEOTIDE SEQUENCE [LARGE SCALE GENOMIC DNA]</scope>
    <source>
        <strain evidence="4 5">CCFEE 5887</strain>
    </source>
</reference>
<dbReference type="SFLD" id="SFLDG00358">
    <property type="entry name" value="Main_(cytGST)"/>
    <property type="match status" value="1"/>
</dbReference>
<dbReference type="Pfam" id="PF13409">
    <property type="entry name" value="GST_N_2"/>
    <property type="match status" value="1"/>
</dbReference>
<dbReference type="SUPFAM" id="SSF52833">
    <property type="entry name" value="Thioredoxin-like"/>
    <property type="match status" value="1"/>
</dbReference>
<dbReference type="SFLD" id="SFLDG01150">
    <property type="entry name" value="Main.1:_Beta-like"/>
    <property type="match status" value="1"/>
</dbReference>
<dbReference type="Proteomes" id="UP001345827">
    <property type="component" value="Unassembled WGS sequence"/>
</dbReference>
<keyword evidence="5" id="KW-1185">Reference proteome</keyword>
<dbReference type="CDD" id="cd03046">
    <property type="entry name" value="GST_N_GTT1_like"/>
    <property type="match status" value="1"/>
</dbReference>
<name>A0AAV9PTI8_9PEZI</name>
<dbReference type="AlphaFoldDB" id="A0AAV9PTI8"/>
<evidence type="ECO:0000256" key="1">
    <source>
        <dbReference type="ARBA" id="ARBA00007409"/>
    </source>
</evidence>
<evidence type="ECO:0000313" key="4">
    <source>
        <dbReference type="EMBL" id="KAK5529252.1"/>
    </source>
</evidence>
<evidence type="ECO:0008006" key="6">
    <source>
        <dbReference type="Google" id="ProtNLM"/>
    </source>
</evidence>
<accession>A0AAV9PTI8</accession>
<dbReference type="Gene3D" id="3.40.30.10">
    <property type="entry name" value="Glutaredoxin"/>
    <property type="match status" value="1"/>
</dbReference>
<dbReference type="InterPro" id="IPR004045">
    <property type="entry name" value="Glutathione_S-Trfase_N"/>
</dbReference>
<dbReference type="SUPFAM" id="SSF47616">
    <property type="entry name" value="GST C-terminal domain-like"/>
    <property type="match status" value="1"/>
</dbReference>
<dbReference type="InterPro" id="IPR036249">
    <property type="entry name" value="Thioredoxin-like_sf"/>
</dbReference>
<dbReference type="InterPro" id="IPR036282">
    <property type="entry name" value="Glutathione-S-Trfase_C_sf"/>
</dbReference>
<comment type="similarity">
    <text evidence="1">Belongs to the GST superfamily.</text>
</comment>
<dbReference type="PANTHER" id="PTHR44051:SF9">
    <property type="entry name" value="GLUTATHIONE S-TRANSFERASE 1"/>
    <property type="match status" value="1"/>
</dbReference>
<dbReference type="PANTHER" id="PTHR44051">
    <property type="entry name" value="GLUTATHIONE S-TRANSFERASE-RELATED"/>
    <property type="match status" value="1"/>
</dbReference>
<organism evidence="4 5">
    <name type="scientific">Vermiconidia calcicola</name>
    <dbReference type="NCBI Taxonomy" id="1690605"/>
    <lineage>
        <taxon>Eukaryota</taxon>
        <taxon>Fungi</taxon>
        <taxon>Dikarya</taxon>
        <taxon>Ascomycota</taxon>
        <taxon>Pezizomycotina</taxon>
        <taxon>Dothideomycetes</taxon>
        <taxon>Dothideomycetidae</taxon>
        <taxon>Mycosphaerellales</taxon>
        <taxon>Extremaceae</taxon>
        <taxon>Vermiconidia</taxon>
    </lineage>
</organism>
<evidence type="ECO:0000259" key="3">
    <source>
        <dbReference type="PROSITE" id="PS50405"/>
    </source>
</evidence>
<dbReference type="Pfam" id="PF00043">
    <property type="entry name" value="GST_C"/>
    <property type="match status" value="1"/>
</dbReference>
<dbReference type="InterPro" id="IPR010987">
    <property type="entry name" value="Glutathione-S-Trfase_C-like"/>
</dbReference>
<dbReference type="Gene3D" id="1.20.1050.10">
    <property type="match status" value="1"/>
</dbReference>
<dbReference type="EMBL" id="JAXLQG010000023">
    <property type="protein sequence ID" value="KAK5529252.1"/>
    <property type="molecule type" value="Genomic_DNA"/>
</dbReference>
<proteinExistence type="inferred from homology"/>
<protein>
    <recommendedName>
        <fullName evidence="6">Glutathione S-transferase</fullName>
    </recommendedName>
</protein>
<sequence length="301" mass="34012">MTLKSHPTTPTLTIHHLRESQSERIIWLCEELGIPYNLKCYDRSPLLAPPELASLTPIRSAPVMTDTNPVTGQTFNMGESGAIAEYIINVHGQGRLSLPPTHPNYPDYLFWFHFANGSLLPSISPRMFLRMANPNLDSPIHAMAEARTAKALKAVEARLSQTRAWLAGDEFTAADIMNVFCLTTMRTFVMFRLSRYPNILAYLERVGARPKYEAAMAKGDWDLDYAQGLSGRGYDMHDALFDMEEEFGVEFMSDLMRKWGGTSPEDQRYEQGLLSWGPTQIDRHGNIYDVHAPKQAVQDLI</sequence>
<feature type="domain" description="GST C-terminal" evidence="3">
    <location>
        <begin position="101"/>
        <end position="223"/>
    </location>
</feature>
<evidence type="ECO:0000313" key="5">
    <source>
        <dbReference type="Proteomes" id="UP001345827"/>
    </source>
</evidence>
<comment type="caution">
    <text evidence="4">The sequence shown here is derived from an EMBL/GenBank/DDBJ whole genome shotgun (WGS) entry which is preliminary data.</text>
</comment>
<dbReference type="InterPro" id="IPR004046">
    <property type="entry name" value="GST_C"/>
</dbReference>
<dbReference type="SFLD" id="SFLDS00019">
    <property type="entry name" value="Glutathione_Transferase_(cytos"/>
    <property type="match status" value="1"/>
</dbReference>
<dbReference type="PROSITE" id="PS50404">
    <property type="entry name" value="GST_NTER"/>
    <property type="match status" value="1"/>
</dbReference>
<dbReference type="PROSITE" id="PS50405">
    <property type="entry name" value="GST_CTER"/>
    <property type="match status" value="1"/>
</dbReference>
<dbReference type="InterPro" id="IPR040079">
    <property type="entry name" value="Glutathione_S-Trfase"/>
</dbReference>
<evidence type="ECO:0000259" key="2">
    <source>
        <dbReference type="PROSITE" id="PS50404"/>
    </source>
</evidence>
<feature type="domain" description="GST N-terminal" evidence="2">
    <location>
        <begin position="9"/>
        <end position="95"/>
    </location>
</feature>